<dbReference type="InterPro" id="IPR036282">
    <property type="entry name" value="Glutathione-S-Trfase_C_sf"/>
</dbReference>
<dbReference type="InterPro" id="IPR036249">
    <property type="entry name" value="Thioredoxin-like_sf"/>
</dbReference>
<proteinExistence type="predicted"/>
<reference evidence="2" key="1">
    <citation type="submission" date="2021-01" db="EMBL/GenBank/DDBJ databases">
        <authorList>
            <person name="Corre E."/>
            <person name="Pelletier E."/>
            <person name="Niang G."/>
            <person name="Scheremetjew M."/>
            <person name="Finn R."/>
            <person name="Kale V."/>
            <person name="Holt S."/>
            <person name="Cochrane G."/>
            <person name="Meng A."/>
            <person name="Brown T."/>
            <person name="Cohen L."/>
        </authorList>
    </citation>
    <scope>NUCLEOTIDE SEQUENCE</scope>
    <source>
        <strain evidence="2">CCMP3105</strain>
    </source>
</reference>
<evidence type="ECO:0000259" key="1">
    <source>
        <dbReference type="PROSITE" id="PS50404"/>
    </source>
</evidence>
<dbReference type="SUPFAM" id="SSF52833">
    <property type="entry name" value="Thioredoxin-like"/>
    <property type="match status" value="1"/>
</dbReference>
<dbReference type="InterPro" id="IPR004045">
    <property type="entry name" value="Glutathione_S-Trfase_N"/>
</dbReference>
<dbReference type="AlphaFoldDB" id="A0A7S4QPC7"/>
<sequence length="278" mass="29815">MISSRTAFAVRSVGLGRCPPASLAAPARRLARHAGGGAAPAYTLHTYDHCPFCNRVEILLGRFGIPYERVVYGYGEGAVPEACGGTGYNPEGGPVALTGKKMLPVLEGPDVPAADGARGMPESLEICSYLIAKHGLVAPCDSGRGDLGTFRAELREIAGQLIKPREIKMPVKDWADPRDAAYAKWKYTTKAGFDYEAAEAATPELLAKVNAKLKELVPMIRGTDSLNVWGWGMDDVVLLPDLRRLTCVKGVVFPEEVVAYMDASLKNTQLSDYSAVAC</sequence>
<dbReference type="Gene3D" id="3.40.30.10">
    <property type="entry name" value="Glutaredoxin"/>
    <property type="match status" value="1"/>
</dbReference>
<dbReference type="PROSITE" id="PS50404">
    <property type="entry name" value="GST_NTER"/>
    <property type="match status" value="1"/>
</dbReference>
<protein>
    <recommendedName>
        <fullName evidence="1">GST N-terminal domain-containing protein</fullName>
    </recommendedName>
</protein>
<dbReference type="Pfam" id="PF13409">
    <property type="entry name" value="GST_N_2"/>
    <property type="match status" value="1"/>
</dbReference>
<gene>
    <name evidence="2" type="ORF">AMON00008_LOCUS23621</name>
</gene>
<dbReference type="Gene3D" id="1.20.1050.10">
    <property type="match status" value="1"/>
</dbReference>
<dbReference type="EMBL" id="HBNR01034412">
    <property type="protein sequence ID" value="CAE4589784.1"/>
    <property type="molecule type" value="Transcribed_RNA"/>
</dbReference>
<evidence type="ECO:0000313" key="2">
    <source>
        <dbReference type="EMBL" id="CAE4589784.1"/>
    </source>
</evidence>
<name>A0A7S4QPC7_9DINO</name>
<dbReference type="InterPro" id="IPR007494">
    <property type="entry name" value="Glutaredoxin2_C"/>
</dbReference>
<dbReference type="Pfam" id="PF04399">
    <property type="entry name" value="Glutaredoxin2_C"/>
    <property type="match status" value="1"/>
</dbReference>
<dbReference type="SUPFAM" id="SSF47616">
    <property type="entry name" value="GST C-terminal domain-like"/>
    <property type="match status" value="1"/>
</dbReference>
<feature type="domain" description="GST N-terminal" evidence="1">
    <location>
        <begin position="40"/>
        <end position="138"/>
    </location>
</feature>
<accession>A0A7S4QPC7</accession>
<organism evidence="2">
    <name type="scientific">Alexandrium monilatum</name>
    <dbReference type="NCBI Taxonomy" id="311494"/>
    <lineage>
        <taxon>Eukaryota</taxon>
        <taxon>Sar</taxon>
        <taxon>Alveolata</taxon>
        <taxon>Dinophyceae</taxon>
        <taxon>Gonyaulacales</taxon>
        <taxon>Pyrocystaceae</taxon>
        <taxon>Alexandrium</taxon>
    </lineage>
</organism>